<dbReference type="CDD" id="cd18787">
    <property type="entry name" value="SF2_C_DEAD"/>
    <property type="match status" value="1"/>
</dbReference>
<dbReference type="PROSITE" id="PS51192">
    <property type="entry name" value="HELICASE_ATP_BIND_1"/>
    <property type="match status" value="1"/>
</dbReference>
<dbReference type="InterPro" id="IPR014001">
    <property type="entry name" value="Helicase_ATP-bd"/>
</dbReference>
<protein>
    <submittedName>
        <fullName evidence="7">ATP-dependent RNA helicase DbpA</fullName>
        <ecNumber evidence="7">3.6.4.13</ecNumber>
    </submittedName>
</protein>
<dbReference type="GO" id="GO:0003724">
    <property type="term" value="F:RNA helicase activity"/>
    <property type="evidence" value="ECO:0007669"/>
    <property type="project" value="UniProtKB-EC"/>
</dbReference>
<dbReference type="GO" id="GO:0005829">
    <property type="term" value="C:cytosol"/>
    <property type="evidence" value="ECO:0007669"/>
    <property type="project" value="TreeGrafter"/>
</dbReference>
<reference evidence="7" key="1">
    <citation type="submission" date="2016-10" db="EMBL/GenBank/DDBJ databases">
        <title>Sequence of Gallionella enrichment culture.</title>
        <authorList>
            <person name="Poehlein A."/>
            <person name="Muehling M."/>
            <person name="Daniel R."/>
        </authorList>
    </citation>
    <scope>NUCLEOTIDE SEQUENCE</scope>
</reference>
<dbReference type="InterPro" id="IPR050079">
    <property type="entry name" value="DEAD_box_RNA_helicase"/>
</dbReference>
<accession>A0A1J5SKY2</accession>
<feature type="domain" description="Helicase C-terminal" evidence="6">
    <location>
        <begin position="222"/>
        <end position="367"/>
    </location>
</feature>
<evidence type="ECO:0000259" key="6">
    <source>
        <dbReference type="PROSITE" id="PS51194"/>
    </source>
</evidence>
<dbReference type="InterPro" id="IPR001650">
    <property type="entry name" value="Helicase_C-like"/>
</dbReference>
<dbReference type="Gene3D" id="3.40.50.300">
    <property type="entry name" value="P-loop containing nucleotide triphosphate hydrolases"/>
    <property type="match status" value="2"/>
</dbReference>
<dbReference type="SMART" id="SM00490">
    <property type="entry name" value="HELICc"/>
    <property type="match status" value="1"/>
</dbReference>
<dbReference type="SUPFAM" id="SSF52540">
    <property type="entry name" value="P-loop containing nucleoside triphosphate hydrolases"/>
    <property type="match status" value="1"/>
</dbReference>
<evidence type="ECO:0000256" key="3">
    <source>
        <dbReference type="ARBA" id="ARBA00022806"/>
    </source>
</evidence>
<dbReference type="Gene3D" id="3.30.70.330">
    <property type="match status" value="1"/>
</dbReference>
<evidence type="ECO:0000259" key="5">
    <source>
        <dbReference type="PROSITE" id="PS51192"/>
    </source>
</evidence>
<dbReference type="InterPro" id="IPR027417">
    <property type="entry name" value="P-loop_NTPase"/>
</dbReference>
<dbReference type="PANTHER" id="PTHR47959:SF1">
    <property type="entry name" value="ATP-DEPENDENT RNA HELICASE DBPA"/>
    <property type="match status" value="1"/>
</dbReference>
<keyword evidence="2 7" id="KW-0378">Hydrolase</keyword>
<gene>
    <name evidence="7" type="primary">dbpA_3</name>
    <name evidence="7" type="ORF">GALL_172670</name>
</gene>
<dbReference type="Pfam" id="PF00271">
    <property type="entry name" value="Helicase_C"/>
    <property type="match status" value="1"/>
</dbReference>
<keyword evidence="1" id="KW-0547">Nucleotide-binding</keyword>
<dbReference type="GO" id="GO:0016787">
    <property type="term" value="F:hydrolase activity"/>
    <property type="evidence" value="ECO:0007669"/>
    <property type="project" value="UniProtKB-KW"/>
</dbReference>
<dbReference type="CDD" id="cd00268">
    <property type="entry name" value="DEADc"/>
    <property type="match status" value="1"/>
</dbReference>
<dbReference type="SMART" id="SM00487">
    <property type="entry name" value="DEXDc"/>
    <property type="match status" value="1"/>
</dbReference>
<dbReference type="CDD" id="cd12252">
    <property type="entry name" value="RRM_DbpA"/>
    <property type="match status" value="1"/>
</dbReference>
<dbReference type="GO" id="GO:0005524">
    <property type="term" value="F:ATP binding"/>
    <property type="evidence" value="ECO:0007669"/>
    <property type="project" value="UniProtKB-KW"/>
</dbReference>
<evidence type="ECO:0000256" key="4">
    <source>
        <dbReference type="ARBA" id="ARBA00022840"/>
    </source>
</evidence>
<sequence>MQHTKYSTEQILSNLKIKALNAMQLASVEANKKHADVILLSATGSGKTLAFLLPVLQLLHAANKQTQAIIIVPSRELAQQIETVFKSMQTGFKITCCYGGHKRETEENNLVQAPALLVGTPGRIADHIRRGNITLNSIETLVLDEFDKSLELGFTEEISFIVGSLPSIKKRILISATESVEIPSFIGLNDPAKINFLSDEELSEEKLAIKTVFSDEKDKIETLFRLICMLGGRSMIVFCNHRESVERVSKLLSDKGIYNEFYHGAMEQQERDSALCKFRNGTTNVLVTTDLASRGLDIPNIRYIIHYHLPHTEEIFTHRNGRTARVEASGTVILILSDEEKLPGYITGAVEQLQLPDELVLPAKPIWTTLFIAAGKKDKVNKIDIVGFLSNKGQLKKEDIGLIEVKDFFSFVAIKKIKVGGVLQLIKNEKIKNKKVKIDVAK</sequence>
<name>A0A1J5SKY2_9ZZZZ</name>
<evidence type="ECO:0000313" key="7">
    <source>
        <dbReference type="EMBL" id="OIR00742.1"/>
    </source>
</evidence>
<feature type="domain" description="Helicase ATP-binding" evidence="5">
    <location>
        <begin position="28"/>
        <end position="196"/>
    </location>
</feature>
<dbReference type="AlphaFoldDB" id="A0A1J5SKY2"/>
<dbReference type="PROSITE" id="PS51194">
    <property type="entry name" value="HELICASE_CTER"/>
    <property type="match status" value="1"/>
</dbReference>
<comment type="caution">
    <text evidence="7">The sequence shown here is derived from an EMBL/GenBank/DDBJ whole genome shotgun (WGS) entry which is preliminary data.</text>
</comment>
<evidence type="ECO:0000256" key="2">
    <source>
        <dbReference type="ARBA" id="ARBA00022801"/>
    </source>
</evidence>
<dbReference type="Pfam" id="PF00270">
    <property type="entry name" value="DEAD"/>
    <property type="match status" value="1"/>
</dbReference>
<dbReference type="InterPro" id="IPR044742">
    <property type="entry name" value="DEAD/DEAH_RhlB"/>
</dbReference>
<dbReference type="InterPro" id="IPR012677">
    <property type="entry name" value="Nucleotide-bd_a/b_plait_sf"/>
</dbReference>
<dbReference type="InterPro" id="IPR005580">
    <property type="entry name" value="DbpA/CsdA_RNA-bd_dom"/>
</dbReference>
<proteinExistence type="predicted"/>
<organism evidence="7">
    <name type="scientific">mine drainage metagenome</name>
    <dbReference type="NCBI Taxonomy" id="410659"/>
    <lineage>
        <taxon>unclassified sequences</taxon>
        <taxon>metagenomes</taxon>
        <taxon>ecological metagenomes</taxon>
    </lineage>
</organism>
<dbReference type="EC" id="3.6.4.13" evidence="7"/>
<evidence type="ECO:0000256" key="1">
    <source>
        <dbReference type="ARBA" id="ARBA00022741"/>
    </source>
</evidence>
<dbReference type="GO" id="GO:0003676">
    <property type="term" value="F:nucleic acid binding"/>
    <property type="evidence" value="ECO:0007669"/>
    <property type="project" value="InterPro"/>
</dbReference>
<dbReference type="PANTHER" id="PTHR47959">
    <property type="entry name" value="ATP-DEPENDENT RNA HELICASE RHLE-RELATED"/>
    <property type="match status" value="1"/>
</dbReference>
<keyword evidence="3 7" id="KW-0347">Helicase</keyword>
<dbReference type="EMBL" id="MLJW01000092">
    <property type="protein sequence ID" value="OIR00742.1"/>
    <property type="molecule type" value="Genomic_DNA"/>
</dbReference>
<dbReference type="InterPro" id="IPR011545">
    <property type="entry name" value="DEAD/DEAH_box_helicase_dom"/>
</dbReference>
<dbReference type="Pfam" id="PF03880">
    <property type="entry name" value="DbpA"/>
    <property type="match status" value="1"/>
</dbReference>
<keyword evidence="4" id="KW-0067">ATP-binding</keyword>